<sequence>MSLKPFGYLKRSACNVSSTFFSPQRSEGLYTSTNCCLNYIREENRKAGRLANNREHEDKGIAYTEIYVRLMLSKRLRIFIIKVVYFRLTK</sequence>
<reference evidence="1" key="1">
    <citation type="submission" date="2021-06" db="EMBL/GenBank/DDBJ databases">
        <authorList>
            <person name="Kallberg Y."/>
            <person name="Tangrot J."/>
            <person name="Rosling A."/>
        </authorList>
    </citation>
    <scope>NUCLEOTIDE SEQUENCE</scope>
    <source>
        <strain evidence="1">87-6 pot B 2015</strain>
    </source>
</reference>
<keyword evidence="2" id="KW-1185">Reference proteome</keyword>
<accession>A0A9N9HSL9</accession>
<dbReference type="AlphaFoldDB" id="A0A9N9HSL9"/>
<feature type="non-terminal residue" evidence="1">
    <location>
        <position position="1"/>
    </location>
</feature>
<comment type="caution">
    <text evidence="1">The sequence shown here is derived from an EMBL/GenBank/DDBJ whole genome shotgun (WGS) entry which is preliminary data.</text>
</comment>
<evidence type="ECO:0000313" key="2">
    <source>
        <dbReference type="Proteomes" id="UP000789375"/>
    </source>
</evidence>
<dbReference type="Proteomes" id="UP000789375">
    <property type="component" value="Unassembled WGS sequence"/>
</dbReference>
<proteinExistence type="predicted"/>
<evidence type="ECO:0000313" key="1">
    <source>
        <dbReference type="EMBL" id="CAG8703303.1"/>
    </source>
</evidence>
<gene>
    <name evidence="1" type="ORF">FMOSSE_LOCUS13919</name>
</gene>
<dbReference type="EMBL" id="CAJVPP010009258">
    <property type="protein sequence ID" value="CAG8703303.1"/>
    <property type="molecule type" value="Genomic_DNA"/>
</dbReference>
<organism evidence="1 2">
    <name type="scientific">Funneliformis mosseae</name>
    <name type="common">Endomycorrhizal fungus</name>
    <name type="synonym">Glomus mosseae</name>
    <dbReference type="NCBI Taxonomy" id="27381"/>
    <lineage>
        <taxon>Eukaryota</taxon>
        <taxon>Fungi</taxon>
        <taxon>Fungi incertae sedis</taxon>
        <taxon>Mucoromycota</taxon>
        <taxon>Glomeromycotina</taxon>
        <taxon>Glomeromycetes</taxon>
        <taxon>Glomerales</taxon>
        <taxon>Glomeraceae</taxon>
        <taxon>Funneliformis</taxon>
    </lineage>
</organism>
<protein>
    <submittedName>
        <fullName evidence="1">15940_t:CDS:1</fullName>
    </submittedName>
</protein>
<name>A0A9N9HSL9_FUNMO</name>